<protein>
    <submittedName>
        <fullName evidence="2">HalOD1 output domain-containing protein</fullName>
    </submittedName>
</protein>
<proteinExistence type="predicted"/>
<dbReference type="Pfam" id="PF18545">
    <property type="entry name" value="HalOD1"/>
    <property type="match status" value="1"/>
</dbReference>
<dbReference type="AlphaFoldDB" id="A0ABD5YK20"/>
<dbReference type="InterPro" id="IPR040624">
    <property type="entry name" value="HalOD1"/>
</dbReference>
<accession>A0ABD5YK20</accession>
<gene>
    <name evidence="2" type="ORF">ACFQMK_15940</name>
</gene>
<sequence length="80" mass="9013">MYEALTSILIRSIAEHKSVDPSELDVVVADYIDLAAVEQLARHSNSTWNLEFELPNHNVTVHSDGRVLVDGQVRQNWIAD</sequence>
<dbReference type="Proteomes" id="UP001596390">
    <property type="component" value="Unassembled WGS sequence"/>
</dbReference>
<name>A0ABD5YK20_9EURY</name>
<evidence type="ECO:0000313" key="2">
    <source>
        <dbReference type="EMBL" id="MFC7188329.1"/>
    </source>
</evidence>
<keyword evidence="3" id="KW-1185">Reference proteome</keyword>
<dbReference type="EMBL" id="JBHSZZ010000089">
    <property type="protein sequence ID" value="MFC7188329.1"/>
    <property type="molecule type" value="Genomic_DNA"/>
</dbReference>
<feature type="domain" description="Halobacterial output" evidence="1">
    <location>
        <begin position="3"/>
        <end position="70"/>
    </location>
</feature>
<comment type="caution">
    <text evidence="2">The sequence shown here is derived from an EMBL/GenBank/DDBJ whole genome shotgun (WGS) entry which is preliminary data.</text>
</comment>
<reference evidence="2 3" key="1">
    <citation type="journal article" date="2019" name="Int. J. Syst. Evol. Microbiol.">
        <title>The Global Catalogue of Microorganisms (GCM) 10K type strain sequencing project: providing services to taxonomists for standard genome sequencing and annotation.</title>
        <authorList>
            <consortium name="The Broad Institute Genomics Platform"/>
            <consortium name="The Broad Institute Genome Sequencing Center for Infectious Disease"/>
            <person name="Wu L."/>
            <person name="Ma J."/>
        </authorList>
    </citation>
    <scope>NUCLEOTIDE SEQUENCE [LARGE SCALE GENOMIC DNA]</scope>
    <source>
        <strain evidence="2 3">Q85</strain>
    </source>
</reference>
<evidence type="ECO:0000259" key="1">
    <source>
        <dbReference type="Pfam" id="PF18545"/>
    </source>
</evidence>
<dbReference type="RefSeq" id="WP_267665763.1">
    <property type="nucleotide sequence ID" value="NZ_JAODIX010000089.1"/>
</dbReference>
<organism evidence="2 3">
    <name type="scientific">Halorubrum yunnanense</name>
    <dbReference type="NCBI Taxonomy" id="1526162"/>
    <lineage>
        <taxon>Archaea</taxon>
        <taxon>Methanobacteriati</taxon>
        <taxon>Methanobacteriota</taxon>
        <taxon>Stenosarchaea group</taxon>
        <taxon>Halobacteria</taxon>
        <taxon>Halobacteriales</taxon>
        <taxon>Haloferacaceae</taxon>
        <taxon>Halorubrum</taxon>
    </lineage>
</organism>
<evidence type="ECO:0000313" key="3">
    <source>
        <dbReference type="Proteomes" id="UP001596390"/>
    </source>
</evidence>